<evidence type="ECO:0000256" key="4">
    <source>
        <dbReference type="ARBA" id="ARBA00022801"/>
    </source>
</evidence>
<evidence type="ECO:0000256" key="7">
    <source>
        <dbReference type="ARBA" id="ARBA00023034"/>
    </source>
</evidence>
<dbReference type="EMBL" id="CP126210">
    <property type="protein sequence ID" value="WIA12093.1"/>
    <property type="molecule type" value="Genomic_DNA"/>
</dbReference>
<keyword evidence="5" id="KW-0735">Signal-anchor</keyword>
<evidence type="ECO:0000256" key="6">
    <source>
        <dbReference type="ARBA" id="ARBA00022989"/>
    </source>
</evidence>
<keyword evidence="6" id="KW-1133">Transmembrane helix</keyword>
<dbReference type="Gene3D" id="3.20.20.80">
    <property type="entry name" value="Glycosidases"/>
    <property type="match status" value="1"/>
</dbReference>
<evidence type="ECO:0000256" key="1">
    <source>
        <dbReference type="ARBA" id="ARBA00004323"/>
    </source>
</evidence>
<dbReference type="InterPro" id="IPR027417">
    <property type="entry name" value="P-loop_NTPase"/>
</dbReference>
<keyword evidence="3" id="KW-0812">Transmembrane</keyword>
<dbReference type="PANTHER" id="PTHR13572:SF4">
    <property type="entry name" value="RE57134P"/>
    <property type="match status" value="1"/>
</dbReference>
<proteinExistence type="inferred from homology"/>
<name>A0ABY8TXA4_TETOB</name>
<dbReference type="SUPFAM" id="SSF52540">
    <property type="entry name" value="P-loop containing nucleoside triphosphate hydrolases"/>
    <property type="match status" value="1"/>
</dbReference>
<keyword evidence="7" id="KW-0333">Golgi apparatus</keyword>
<comment type="similarity">
    <text evidence="2">Belongs to the glycosyl hydrolase 99 family.</text>
</comment>
<organism evidence="9 10">
    <name type="scientific">Tetradesmus obliquus</name>
    <name type="common">Green alga</name>
    <name type="synonym">Acutodesmus obliquus</name>
    <dbReference type="NCBI Taxonomy" id="3088"/>
    <lineage>
        <taxon>Eukaryota</taxon>
        <taxon>Viridiplantae</taxon>
        <taxon>Chlorophyta</taxon>
        <taxon>core chlorophytes</taxon>
        <taxon>Chlorophyceae</taxon>
        <taxon>CS clade</taxon>
        <taxon>Sphaeropleales</taxon>
        <taxon>Scenedesmaceae</taxon>
        <taxon>Tetradesmus</taxon>
    </lineage>
</organism>
<dbReference type="Proteomes" id="UP001244341">
    <property type="component" value="Chromosome 3b"/>
</dbReference>
<reference evidence="9 10" key="1">
    <citation type="submission" date="2023-05" db="EMBL/GenBank/DDBJ databases">
        <title>A 100% complete, gapless, phased diploid assembly of the Scenedesmus obliquus UTEX 3031 genome.</title>
        <authorList>
            <person name="Biondi T.C."/>
            <person name="Hanschen E.R."/>
            <person name="Kwon T."/>
            <person name="Eng W."/>
            <person name="Kruse C.P.S."/>
            <person name="Koehler S.I."/>
            <person name="Kunde Y."/>
            <person name="Gleasner C.D."/>
            <person name="You Mak K.T."/>
            <person name="Polle J."/>
            <person name="Hovde B.T."/>
            <person name="Starkenburg S.R."/>
        </authorList>
    </citation>
    <scope>NUCLEOTIDE SEQUENCE [LARGE SCALE GENOMIC DNA]</scope>
    <source>
        <strain evidence="9 10">DOE0152z</strain>
    </source>
</reference>
<keyword evidence="10" id="KW-1185">Reference proteome</keyword>
<protein>
    <submittedName>
        <fullName evidence="9">Uncharacterized protein</fullName>
    </submittedName>
</protein>
<evidence type="ECO:0000256" key="2">
    <source>
        <dbReference type="ARBA" id="ARBA00009559"/>
    </source>
</evidence>
<dbReference type="Pfam" id="PF16317">
    <property type="entry name" value="Glyco_hydro_99"/>
    <property type="match status" value="1"/>
</dbReference>
<evidence type="ECO:0000256" key="5">
    <source>
        <dbReference type="ARBA" id="ARBA00022968"/>
    </source>
</evidence>
<evidence type="ECO:0000256" key="8">
    <source>
        <dbReference type="ARBA" id="ARBA00023136"/>
    </source>
</evidence>
<sequence length="567" mass="65051">MAFYYVWYGAPETDGRYQHWNHEVLPHWDAKQKHSFEFGSRFDPPKNVHSPFYPQKGPYSSSDPATIRTHIREMVDANITGMVVSWWGPTWRAGSHDTQGVNTDQVLGLVLAEAEQQQQLKVAFHLEPYEGRSVESVRADLQHLMSQHNASQGLMRLGGRPVYFVYDSYRLPAAQWARLLGKGGDVSVRGTELDGVFIGLMLDLKEGDELLLGGFDGFYTYFASDAVSYASNPEHWQQIAEWANDHDQLFIASIGPGYDDSRIRPWNAGATRPREDGARYRRYWQLAQPAHAVSITSFNEWGEGTQIEAVQPWVDEETGKPYQDYGEGGPNLYMDITKECSGNTWVRHIIETLTGYHTTSVYCDKTLAPVFKAECDHSDKYNHSIVVKTHKLKYCSRWNRAVVVIRNPLHSIRGEYQRLNTHSHTGYVDPEDWDWQDWYDVSTRMCESWTRMFQEVFGSDTTPGCATQSNYKVFFYEDLKTAAGSLNPYFLDELLAWFGIQKPDSFYDCALKFNKGHYARELPPDHPAARLLNDTETLRRMGDAGCMGTYESYLQRFPRLPQPLESI</sequence>
<dbReference type="CDD" id="cd11574">
    <property type="entry name" value="GH99"/>
    <property type="match status" value="1"/>
</dbReference>
<keyword evidence="8" id="KW-0472">Membrane</keyword>
<accession>A0ABY8TXA4</accession>
<dbReference type="InterPro" id="IPR026071">
    <property type="entry name" value="Glyco_Hydrolase_99"/>
</dbReference>
<gene>
    <name evidence="9" type="ORF">OEZ85_012169</name>
</gene>
<evidence type="ECO:0000313" key="9">
    <source>
        <dbReference type="EMBL" id="WIA12093.1"/>
    </source>
</evidence>
<evidence type="ECO:0000313" key="10">
    <source>
        <dbReference type="Proteomes" id="UP001244341"/>
    </source>
</evidence>
<dbReference type="Gene3D" id="3.40.50.300">
    <property type="entry name" value="P-loop containing nucleotide triphosphate hydrolases"/>
    <property type="match status" value="1"/>
</dbReference>
<comment type="subcellular location">
    <subcellularLocation>
        <location evidence="1">Golgi apparatus membrane</location>
        <topology evidence="1">Single-pass type II membrane protein</topology>
    </subcellularLocation>
</comment>
<keyword evidence="4" id="KW-0378">Hydrolase</keyword>
<dbReference type="PANTHER" id="PTHR13572">
    <property type="entry name" value="ENDO-ALPHA-1,2-MANNOSIDASE"/>
    <property type="match status" value="1"/>
</dbReference>
<evidence type="ECO:0000256" key="3">
    <source>
        <dbReference type="ARBA" id="ARBA00022692"/>
    </source>
</evidence>